<comment type="similarity">
    <text evidence="2 12">Belongs to the dynein light chain family.</text>
</comment>
<evidence type="ECO:0000256" key="2">
    <source>
        <dbReference type="ARBA" id="ARBA00010156"/>
    </source>
</evidence>
<evidence type="ECO:0000256" key="5">
    <source>
        <dbReference type="ARBA" id="ARBA00022701"/>
    </source>
</evidence>
<keyword evidence="7" id="KW-0969">Cilium</keyword>
<keyword evidence="5 12" id="KW-0493">Microtubule</keyword>
<dbReference type="PANTHER" id="PTHR11886:SF2">
    <property type="entry name" value="DYNEIN AXONEMAL LIGHT CHAIN 4"/>
    <property type="match status" value="1"/>
</dbReference>
<dbReference type="InterPro" id="IPR001372">
    <property type="entry name" value="Dynein_light_chain_typ-1/2"/>
</dbReference>
<evidence type="ECO:0000256" key="12">
    <source>
        <dbReference type="RuleBase" id="RU365010"/>
    </source>
</evidence>
<evidence type="ECO:0000256" key="6">
    <source>
        <dbReference type="ARBA" id="ARBA00023017"/>
    </source>
</evidence>
<organism evidence="13 14">
    <name type="scientific">Erpetoichthys calabaricus</name>
    <name type="common">Rope fish</name>
    <name type="synonym">Calamoichthys calabaricus</name>
    <dbReference type="NCBI Taxonomy" id="27687"/>
    <lineage>
        <taxon>Eukaryota</taxon>
        <taxon>Metazoa</taxon>
        <taxon>Chordata</taxon>
        <taxon>Craniata</taxon>
        <taxon>Vertebrata</taxon>
        <taxon>Euteleostomi</taxon>
        <taxon>Actinopterygii</taxon>
        <taxon>Polypteriformes</taxon>
        <taxon>Polypteridae</taxon>
        <taxon>Erpetoichthys</taxon>
    </lineage>
</organism>
<comment type="function">
    <text evidence="11">Force generating protein of respiratory cilia. Produces force towards the minus ends of microtubules. Dynein has ATPase activity.</text>
</comment>
<proteinExistence type="inferred from homology"/>
<dbReference type="GeneID" id="114641858"/>
<dbReference type="AlphaFoldDB" id="A0A8C4XDV0"/>
<dbReference type="GO" id="GO:0005930">
    <property type="term" value="C:axoneme"/>
    <property type="evidence" value="ECO:0007669"/>
    <property type="project" value="UniProtKB-SubCell"/>
</dbReference>
<dbReference type="Proteomes" id="UP000694620">
    <property type="component" value="Unassembled WGS sequence"/>
</dbReference>
<comment type="subcellular location">
    <subcellularLocation>
        <location evidence="1">Cytoplasm</location>
        <location evidence="1">Cytoskeleton</location>
        <location evidence="1">Cilium axoneme</location>
    </subcellularLocation>
</comment>
<keyword evidence="8 12" id="KW-0505">Motor protein</keyword>
<gene>
    <name evidence="13" type="primary">LOC114641858</name>
</gene>
<dbReference type="RefSeq" id="XP_051784979.1">
    <property type="nucleotide sequence ID" value="XM_051929019.1"/>
</dbReference>
<evidence type="ECO:0000313" key="13">
    <source>
        <dbReference type="Ensembl" id="ENSECRP00000023634.1"/>
    </source>
</evidence>
<dbReference type="OrthoDB" id="6506078at2759"/>
<protein>
    <recommendedName>
        <fullName evidence="12">Dynein light chain</fullName>
    </recommendedName>
</protein>
<dbReference type="GO" id="GO:0007017">
    <property type="term" value="P:microtubule-based process"/>
    <property type="evidence" value="ECO:0007669"/>
    <property type="project" value="InterPro"/>
</dbReference>
<comment type="subunit">
    <text evidence="3">Consists of at least two heavy chains and a number of intermediate and light chains.</text>
</comment>
<dbReference type="GO" id="GO:0030286">
    <property type="term" value="C:dynein complex"/>
    <property type="evidence" value="ECO:0007669"/>
    <property type="project" value="UniProtKB-KW"/>
</dbReference>
<keyword evidence="4 12" id="KW-0963">Cytoplasm</keyword>
<evidence type="ECO:0000256" key="4">
    <source>
        <dbReference type="ARBA" id="ARBA00022490"/>
    </source>
</evidence>
<evidence type="ECO:0000256" key="7">
    <source>
        <dbReference type="ARBA" id="ARBA00023069"/>
    </source>
</evidence>
<dbReference type="GeneTree" id="ENSGT00940000161265"/>
<name>A0A8C4XDV0_ERPCA</name>
<evidence type="ECO:0000256" key="9">
    <source>
        <dbReference type="ARBA" id="ARBA00023212"/>
    </source>
</evidence>
<keyword evidence="14" id="KW-1185">Reference proteome</keyword>
<accession>A0A8C4XDV0</accession>
<evidence type="ECO:0000256" key="1">
    <source>
        <dbReference type="ARBA" id="ARBA00004430"/>
    </source>
</evidence>
<evidence type="ECO:0000256" key="8">
    <source>
        <dbReference type="ARBA" id="ARBA00023175"/>
    </source>
</evidence>
<reference evidence="13" key="2">
    <citation type="submission" date="2025-09" db="UniProtKB">
        <authorList>
            <consortium name="Ensembl"/>
        </authorList>
    </citation>
    <scope>IDENTIFICATION</scope>
</reference>
<dbReference type="Pfam" id="PF01221">
    <property type="entry name" value="Dynein_light"/>
    <property type="match status" value="1"/>
</dbReference>
<keyword evidence="9 12" id="KW-0206">Cytoskeleton</keyword>
<dbReference type="SMART" id="SM01375">
    <property type="entry name" value="Dynein_light"/>
    <property type="match status" value="1"/>
</dbReference>
<reference evidence="13" key="1">
    <citation type="submission" date="2025-08" db="UniProtKB">
        <authorList>
            <consortium name="Ensembl"/>
        </authorList>
    </citation>
    <scope>IDENTIFICATION</scope>
</reference>
<evidence type="ECO:0000256" key="11">
    <source>
        <dbReference type="ARBA" id="ARBA00057688"/>
    </source>
</evidence>
<dbReference type="CDD" id="cd21453">
    <property type="entry name" value="DLC-like_DNAL4"/>
    <property type="match status" value="1"/>
</dbReference>
<evidence type="ECO:0000313" key="14">
    <source>
        <dbReference type="Proteomes" id="UP000694620"/>
    </source>
</evidence>
<keyword evidence="10" id="KW-0966">Cell projection</keyword>
<evidence type="ECO:0000256" key="3">
    <source>
        <dbReference type="ARBA" id="ARBA00011655"/>
    </source>
</evidence>
<dbReference type="InterPro" id="IPR037177">
    <property type="entry name" value="DLC_sf"/>
</dbReference>
<evidence type="ECO:0000256" key="10">
    <source>
        <dbReference type="ARBA" id="ARBA00023273"/>
    </source>
</evidence>
<dbReference type="PANTHER" id="PTHR11886">
    <property type="entry name" value="DYNEIN LIGHT CHAIN"/>
    <property type="match status" value="1"/>
</dbReference>
<dbReference type="GO" id="GO:0005874">
    <property type="term" value="C:microtubule"/>
    <property type="evidence" value="ECO:0007669"/>
    <property type="project" value="UniProtKB-KW"/>
</dbReference>
<keyword evidence="6 12" id="KW-0243">Dynein</keyword>
<dbReference type="SUPFAM" id="SSF54648">
    <property type="entry name" value="DLC"/>
    <property type="match status" value="1"/>
</dbReference>
<dbReference type="Ensembl" id="ENSECRT00000024148.1">
    <property type="protein sequence ID" value="ENSECRP00000023634.1"/>
    <property type="gene ID" value="ENSECRG00000016001.1"/>
</dbReference>
<dbReference type="FunFam" id="3.30.740.10:FF:000002">
    <property type="entry name" value="Dynein light chain"/>
    <property type="match status" value="1"/>
</dbReference>
<dbReference type="Gene3D" id="3.30.740.10">
    <property type="entry name" value="Protein Inhibitor Of Neuronal Nitric Oxide Synthase"/>
    <property type="match status" value="1"/>
</dbReference>
<sequence>MDKKDEADYKRTHSFALVRGSDMPDEMRAETIEMCVTALEKFASDNEKAAKMIKETMDKTFGSLWNVVIGESFGLDITHDVKGLLYFYFCTVAICIWKCS</sequence>